<proteinExistence type="inferred from homology"/>
<evidence type="ECO:0000256" key="4">
    <source>
        <dbReference type="HAMAP-Rule" id="MF_00923"/>
    </source>
</evidence>
<comment type="subunit">
    <text evidence="4">Part of the Bam complex.</text>
</comment>
<dbReference type="PROSITE" id="PS51257">
    <property type="entry name" value="PROKAR_LIPOPROTEIN"/>
    <property type="match status" value="1"/>
</dbReference>
<keyword evidence="4" id="KW-0564">Palmitate</keyword>
<dbReference type="PANTHER" id="PTHR34512">
    <property type="entry name" value="CELL SURFACE PROTEIN"/>
    <property type="match status" value="1"/>
</dbReference>
<name>A0ABW9GPH0_9GAMM</name>
<evidence type="ECO:0000313" key="7">
    <source>
        <dbReference type="Proteomes" id="UP001630969"/>
    </source>
</evidence>
<reference evidence="6 7" key="1">
    <citation type="submission" date="2024-09" db="EMBL/GenBank/DDBJ databases">
        <title>Aeromonas strains Genome sequencing and assembly.</title>
        <authorList>
            <person name="Hu X."/>
            <person name="Tang B."/>
        </authorList>
    </citation>
    <scope>NUCLEOTIDE SEQUENCE [LARGE SCALE GENOMIC DNA]</scope>
    <source>
        <strain evidence="6 7">NB23SCDHY001</strain>
    </source>
</reference>
<dbReference type="InterPro" id="IPR018391">
    <property type="entry name" value="PQQ_b-propeller_rpt"/>
</dbReference>
<dbReference type="InterPro" id="IPR002372">
    <property type="entry name" value="PQQ_rpt_dom"/>
</dbReference>
<dbReference type="SUPFAM" id="SSF50998">
    <property type="entry name" value="Quinoprotein alcohol dehydrogenase-like"/>
    <property type="match status" value="1"/>
</dbReference>
<gene>
    <name evidence="4 6" type="primary">bamB</name>
    <name evidence="6" type="ORF">ACEUDJ_03055</name>
</gene>
<evidence type="ECO:0000256" key="1">
    <source>
        <dbReference type="ARBA" id="ARBA00022729"/>
    </source>
</evidence>
<dbReference type="GeneID" id="97219044"/>
<evidence type="ECO:0000256" key="3">
    <source>
        <dbReference type="ARBA" id="ARBA00023237"/>
    </source>
</evidence>
<dbReference type="HAMAP" id="MF_00923">
    <property type="entry name" value="OM_assembly_BamB"/>
    <property type="match status" value="1"/>
</dbReference>
<dbReference type="Pfam" id="PF13360">
    <property type="entry name" value="PQQ_2"/>
    <property type="match status" value="1"/>
</dbReference>
<organism evidence="6 7">
    <name type="scientific">Aeromonas bivalvium</name>
    <dbReference type="NCBI Taxonomy" id="440079"/>
    <lineage>
        <taxon>Bacteria</taxon>
        <taxon>Pseudomonadati</taxon>
        <taxon>Pseudomonadota</taxon>
        <taxon>Gammaproteobacteria</taxon>
        <taxon>Aeromonadales</taxon>
        <taxon>Aeromonadaceae</taxon>
        <taxon>Aeromonas</taxon>
    </lineage>
</organism>
<keyword evidence="3 4" id="KW-0998">Cell outer membrane</keyword>
<feature type="domain" description="Pyrrolo-quinoline quinone repeat" evidence="5">
    <location>
        <begin position="83"/>
        <end position="325"/>
    </location>
</feature>
<comment type="similarity">
    <text evidence="4">Belongs to the BamB family.</text>
</comment>
<dbReference type="PANTHER" id="PTHR34512:SF30">
    <property type="entry name" value="OUTER MEMBRANE PROTEIN ASSEMBLY FACTOR BAMB"/>
    <property type="match status" value="1"/>
</dbReference>
<dbReference type="InterPro" id="IPR011047">
    <property type="entry name" value="Quinoprotein_ADH-like_sf"/>
</dbReference>
<keyword evidence="1 4" id="KW-0732">Signal</keyword>
<sequence length="399" mass="43284">MRDLTSQRGLRRVALATAIAVVLQGCSLFSKDEDLNPMAPLPKVESSFQADTLWRSSVGDGIGNFYSQLRPAVEDDVIYAAARDGDVTAFERSSGKELWSVDLADLPVNADKRSARLSGGLVSRYGKLFLGSENGQVYALSEENGEVLWQTNVPGEVVASPAVEDGRVVVLTTSGRLVALDTDEGKLQWTLAEEQPPLTLRSTGAPVITNGAVLYGRADGKVGIALLSNGQPVRQSKVADPRGATELDRMVDVDAAPLIAGDELYAIAYNGQLMARKLMTGDEVWKRKYSGYRDMAVTGNAIVLTDSRSHLFAIDRRNGLELWSNTLLENRSVTAPVIFGDYVVVGDVEGYLYWLDRSDGTIQAMQQLDSSGLYAAPLVDGDTLYVQSRDGKLYALKRP</sequence>
<dbReference type="EMBL" id="JBGXBU010000001">
    <property type="protein sequence ID" value="MFM4891858.1"/>
    <property type="molecule type" value="Genomic_DNA"/>
</dbReference>
<dbReference type="Gene3D" id="2.130.10.10">
    <property type="entry name" value="YVTN repeat-like/Quinoprotein amine dehydrogenase"/>
    <property type="match status" value="1"/>
</dbReference>
<dbReference type="Proteomes" id="UP001630969">
    <property type="component" value="Unassembled WGS sequence"/>
</dbReference>
<accession>A0ABW9GPH0</accession>
<comment type="function">
    <text evidence="4">Part of the outer membrane protein assembly complex, which is involved in assembly and insertion of beta-barrel proteins into the outer membrane.</text>
</comment>
<dbReference type="SMART" id="SM00564">
    <property type="entry name" value="PQQ"/>
    <property type="match status" value="6"/>
</dbReference>
<dbReference type="NCBIfam" id="NF008351">
    <property type="entry name" value="PRK11138.1"/>
    <property type="match status" value="1"/>
</dbReference>
<comment type="caution">
    <text evidence="6">The sequence shown here is derived from an EMBL/GenBank/DDBJ whole genome shotgun (WGS) entry which is preliminary data.</text>
</comment>
<dbReference type="NCBIfam" id="TIGR03300">
    <property type="entry name" value="assembly_YfgL"/>
    <property type="match status" value="1"/>
</dbReference>
<dbReference type="RefSeq" id="WP_408787966.1">
    <property type="nucleotide sequence ID" value="NZ_JBGXBU010000001.1"/>
</dbReference>
<keyword evidence="7" id="KW-1185">Reference proteome</keyword>
<evidence type="ECO:0000313" key="6">
    <source>
        <dbReference type="EMBL" id="MFM4891858.1"/>
    </source>
</evidence>
<comment type="subcellular location">
    <subcellularLocation>
        <location evidence="4">Cell outer membrane</location>
        <topology evidence="4">Lipid-anchor</topology>
    </subcellularLocation>
</comment>
<protein>
    <recommendedName>
        <fullName evidence="4">Outer membrane protein assembly factor BamB</fullName>
    </recommendedName>
</protein>
<keyword evidence="2 4" id="KW-0472">Membrane</keyword>
<evidence type="ECO:0000259" key="5">
    <source>
        <dbReference type="Pfam" id="PF13360"/>
    </source>
</evidence>
<keyword evidence="4" id="KW-0449">Lipoprotein</keyword>
<dbReference type="InterPro" id="IPR017687">
    <property type="entry name" value="BamB"/>
</dbReference>
<dbReference type="InterPro" id="IPR015943">
    <property type="entry name" value="WD40/YVTN_repeat-like_dom_sf"/>
</dbReference>
<evidence type="ECO:0000256" key="2">
    <source>
        <dbReference type="ARBA" id="ARBA00023136"/>
    </source>
</evidence>